<keyword evidence="1" id="KW-0812">Transmembrane</keyword>
<sequence>MELKDALQITAAGFAGLFAGNAMYIHAADHPARMQLDTKNLRMVWAEGFHRAKKFQGAMVLISAGSAAGVGYLEANADKRCLWFLGAGLFFTVWPYTVAVMFRDIYKNLDPDVFKKEGEEWSRNHIIRWNKQHGYRTAVSMIAFGIFLYGMVKK</sequence>
<dbReference type="PANTHER" id="PTHR36535:SF1">
    <property type="entry name" value="DUF1772 DOMAIN-CONTAINING PROTEIN"/>
    <property type="match status" value="1"/>
</dbReference>
<keyword evidence="1" id="KW-0472">Membrane</keyword>
<evidence type="ECO:0008006" key="4">
    <source>
        <dbReference type="Google" id="ProtNLM"/>
    </source>
</evidence>
<dbReference type="AlphaFoldDB" id="A0A9D4CB75"/>
<feature type="transmembrane region" description="Helical" evidence="1">
    <location>
        <begin position="133"/>
        <end position="152"/>
    </location>
</feature>
<comment type="caution">
    <text evidence="2">The sequence shown here is derived from an EMBL/GenBank/DDBJ whole genome shotgun (WGS) entry which is preliminary data.</text>
</comment>
<reference evidence="2" key="1">
    <citation type="journal article" date="2019" name="bioRxiv">
        <title>The Genome of the Zebra Mussel, Dreissena polymorpha: A Resource for Invasive Species Research.</title>
        <authorList>
            <person name="McCartney M.A."/>
            <person name="Auch B."/>
            <person name="Kono T."/>
            <person name="Mallez S."/>
            <person name="Zhang Y."/>
            <person name="Obille A."/>
            <person name="Becker A."/>
            <person name="Abrahante J.E."/>
            <person name="Garbe J."/>
            <person name="Badalamenti J.P."/>
            <person name="Herman A."/>
            <person name="Mangelson H."/>
            <person name="Liachko I."/>
            <person name="Sullivan S."/>
            <person name="Sone E.D."/>
            <person name="Koren S."/>
            <person name="Silverstein K.A.T."/>
            <person name="Beckman K.B."/>
            <person name="Gohl D.M."/>
        </authorList>
    </citation>
    <scope>NUCLEOTIDE SEQUENCE</scope>
    <source>
        <strain evidence="2">Duluth1</strain>
        <tissue evidence="2">Whole animal</tissue>
    </source>
</reference>
<evidence type="ECO:0000313" key="2">
    <source>
        <dbReference type="EMBL" id="KAH3720313.1"/>
    </source>
</evidence>
<keyword evidence="3" id="KW-1185">Reference proteome</keyword>
<dbReference type="PANTHER" id="PTHR36535">
    <property type="entry name" value="YALI0E30327P"/>
    <property type="match status" value="1"/>
</dbReference>
<dbReference type="OrthoDB" id="5954308at2759"/>
<dbReference type="Pfam" id="PF08592">
    <property type="entry name" value="Anthrone_oxy"/>
    <property type="match status" value="1"/>
</dbReference>
<dbReference type="InterPro" id="IPR013901">
    <property type="entry name" value="Anthrone_oxy"/>
</dbReference>
<feature type="transmembrane region" description="Helical" evidence="1">
    <location>
        <begin position="55"/>
        <end position="75"/>
    </location>
</feature>
<organism evidence="2 3">
    <name type="scientific">Dreissena polymorpha</name>
    <name type="common">Zebra mussel</name>
    <name type="synonym">Mytilus polymorpha</name>
    <dbReference type="NCBI Taxonomy" id="45954"/>
    <lineage>
        <taxon>Eukaryota</taxon>
        <taxon>Metazoa</taxon>
        <taxon>Spiralia</taxon>
        <taxon>Lophotrochozoa</taxon>
        <taxon>Mollusca</taxon>
        <taxon>Bivalvia</taxon>
        <taxon>Autobranchia</taxon>
        <taxon>Heteroconchia</taxon>
        <taxon>Euheterodonta</taxon>
        <taxon>Imparidentia</taxon>
        <taxon>Neoheterodontei</taxon>
        <taxon>Myida</taxon>
        <taxon>Dreissenoidea</taxon>
        <taxon>Dreissenidae</taxon>
        <taxon>Dreissena</taxon>
    </lineage>
</organism>
<dbReference type="Proteomes" id="UP000828390">
    <property type="component" value="Unassembled WGS sequence"/>
</dbReference>
<gene>
    <name evidence="2" type="ORF">DPMN_063210</name>
</gene>
<evidence type="ECO:0000256" key="1">
    <source>
        <dbReference type="SAM" id="Phobius"/>
    </source>
</evidence>
<feature type="transmembrane region" description="Helical" evidence="1">
    <location>
        <begin position="82"/>
        <end position="102"/>
    </location>
</feature>
<protein>
    <recommendedName>
        <fullName evidence="4">DUF1772 domain-containing protein</fullName>
    </recommendedName>
</protein>
<name>A0A9D4CB75_DREPO</name>
<accession>A0A9D4CB75</accession>
<dbReference type="EMBL" id="JAIWYP010000013">
    <property type="protein sequence ID" value="KAH3720313.1"/>
    <property type="molecule type" value="Genomic_DNA"/>
</dbReference>
<proteinExistence type="predicted"/>
<evidence type="ECO:0000313" key="3">
    <source>
        <dbReference type="Proteomes" id="UP000828390"/>
    </source>
</evidence>
<keyword evidence="1" id="KW-1133">Transmembrane helix</keyword>
<reference evidence="2" key="2">
    <citation type="submission" date="2020-11" db="EMBL/GenBank/DDBJ databases">
        <authorList>
            <person name="McCartney M.A."/>
            <person name="Auch B."/>
            <person name="Kono T."/>
            <person name="Mallez S."/>
            <person name="Becker A."/>
            <person name="Gohl D.M."/>
            <person name="Silverstein K.A.T."/>
            <person name="Koren S."/>
            <person name="Bechman K.B."/>
            <person name="Herman A."/>
            <person name="Abrahante J.E."/>
            <person name="Garbe J."/>
        </authorList>
    </citation>
    <scope>NUCLEOTIDE SEQUENCE</scope>
    <source>
        <strain evidence="2">Duluth1</strain>
        <tissue evidence="2">Whole animal</tissue>
    </source>
</reference>